<dbReference type="EMBL" id="MU005599">
    <property type="protein sequence ID" value="KAF2680002.1"/>
    <property type="molecule type" value="Genomic_DNA"/>
</dbReference>
<accession>A0A6G1IP51</accession>
<name>A0A6G1IP51_9PLEO</name>
<evidence type="ECO:0000313" key="2">
    <source>
        <dbReference type="EMBL" id="KAF2680002.1"/>
    </source>
</evidence>
<proteinExistence type="predicted"/>
<dbReference type="AlphaFoldDB" id="A0A6G1IP51"/>
<feature type="chain" id="PRO_5026347925" evidence="1">
    <location>
        <begin position="20"/>
        <end position="110"/>
    </location>
</feature>
<dbReference type="Proteomes" id="UP000799291">
    <property type="component" value="Unassembled WGS sequence"/>
</dbReference>
<gene>
    <name evidence="2" type="ORF">K458DRAFT_490183</name>
</gene>
<organism evidence="2 3">
    <name type="scientific">Lentithecium fluviatile CBS 122367</name>
    <dbReference type="NCBI Taxonomy" id="1168545"/>
    <lineage>
        <taxon>Eukaryota</taxon>
        <taxon>Fungi</taxon>
        <taxon>Dikarya</taxon>
        <taxon>Ascomycota</taxon>
        <taxon>Pezizomycotina</taxon>
        <taxon>Dothideomycetes</taxon>
        <taxon>Pleosporomycetidae</taxon>
        <taxon>Pleosporales</taxon>
        <taxon>Massarineae</taxon>
        <taxon>Lentitheciaceae</taxon>
        <taxon>Lentithecium</taxon>
    </lineage>
</organism>
<sequence length="110" mass="11242">MQFTTLLTTLFATLTLTTALPAPEAIVLTSCGIINSTVSSGENAGRRTTTLVTGGCKAVEGITYYYRVDSGCTCSFYTVAGCTSSAILTAKGPAQDGIAPNVKGFACTSP</sequence>
<evidence type="ECO:0000256" key="1">
    <source>
        <dbReference type="SAM" id="SignalP"/>
    </source>
</evidence>
<evidence type="ECO:0000313" key="3">
    <source>
        <dbReference type="Proteomes" id="UP000799291"/>
    </source>
</evidence>
<keyword evidence="3" id="KW-1185">Reference proteome</keyword>
<feature type="signal peptide" evidence="1">
    <location>
        <begin position="1"/>
        <end position="19"/>
    </location>
</feature>
<reference evidence="2" key="1">
    <citation type="journal article" date="2020" name="Stud. Mycol.">
        <title>101 Dothideomycetes genomes: a test case for predicting lifestyles and emergence of pathogens.</title>
        <authorList>
            <person name="Haridas S."/>
            <person name="Albert R."/>
            <person name="Binder M."/>
            <person name="Bloem J."/>
            <person name="Labutti K."/>
            <person name="Salamov A."/>
            <person name="Andreopoulos B."/>
            <person name="Baker S."/>
            <person name="Barry K."/>
            <person name="Bills G."/>
            <person name="Bluhm B."/>
            <person name="Cannon C."/>
            <person name="Castanera R."/>
            <person name="Culley D."/>
            <person name="Daum C."/>
            <person name="Ezra D."/>
            <person name="Gonzalez J."/>
            <person name="Henrissat B."/>
            <person name="Kuo A."/>
            <person name="Liang C."/>
            <person name="Lipzen A."/>
            <person name="Lutzoni F."/>
            <person name="Magnuson J."/>
            <person name="Mondo S."/>
            <person name="Nolan M."/>
            <person name="Ohm R."/>
            <person name="Pangilinan J."/>
            <person name="Park H.-J."/>
            <person name="Ramirez L."/>
            <person name="Alfaro M."/>
            <person name="Sun H."/>
            <person name="Tritt A."/>
            <person name="Yoshinaga Y."/>
            <person name="Zwiers L.-H."/>
            <person name="Turgeon B."/>
            <person name="Goodwin S."/>
            <person name="Spatafora J."/>
            <person name="Crous P."/>
            <person name="Grigoriev I."/>
        </authorList>
    </citation>
    <scope>NUCLEOTIDE SEQUENCE</scope>
    <source>
        <strain evidence="2">CBS 122367</strain>
    </source>
</reference>
<protein>
    <submittedName>
        <fullName evidence="2">Uncharacterized protein</fullName>
    </submittedName>
</protein>
<keyword evidence="1" id="KW-0732">Signal</keyword>